<dbReference type="Proteomes" id="UP000218542">
    <property type="component" value="Unassembled WGS sequence"/>
</dbReference>
<comment type="caution">
    <text evidence="2">The sequence shown here is derived from an EMBL/GenBank/DDBJ whole genome shotgun (WGS) entry which is preliminary data.</text>
</comment>
<dbReference type="EMBL" id="BAOS01000028">
    <property type="protein sequence ID" value="GAX61975.1"/>
    <property type="molecule type" value="Genomic_DNA"/>
</dbReference>
<sequence length="223" mass="25296">MNKIYPTFFCLLAITLISLVLLSSGCINQPERVVVLDKKLNTLSKSVDDIEPEINVLRDKLDTQQSGIGTILNTQSTIKSHLEEGLAETEKMIDEIKKNLVLIDEDKEIMKAQLDAVGPQIQELIAQIEDLRTQLEGLGGQLQKLESVSKPSDTEISRTNELLDSAIKLYRQDKFEDAILKWEEVLAYNPDKLDAEFNIEIAKDRIKQKQIHAELKSLLIQRK</sequence>
<dbReference type="AlphaFoldDB" id="A0A286U1H1"/>
<dbReference type="OrthoDB" id="280751at2"/>
<evidence type="ECO:0000313" key="3">
    <source>
        <dbReference type="Proteomes" id="UP000218542"/>
    </source>
</evidence>
<dbReference type="RefSeq" id="WP_096895349.1">
    <property type="nucleotide sequence ID" value="NZ_BAOS01000028.1"/>
</dbReference>
<name>A0A286U1H1_9BACT</name>
<gene>
    <name evidence="2" type="ORF">SCALIN_C28_0177</name>
</gene>
<reference evidence="3" key="1">
    <citation type="journal article" date="2017" name="Environ. Microbiol. Rep.">
        <title>Genetic Diversity of Marine Anaerobic Ammonium-Oxidizing Bacteria as Revealed by Genomic and Proteomic Analyses of 'Candidatus Scalindua japonica'.</title>
        <authorList>
            <person name="Oshiki M."/>
            <person name="Mizuto K."/>
            <person name="Kimura Z."/>
            <person name="Kindaichi T."/>
            <person name="Satoh H."/>
            <person name="Okabe S."/>
        </authorList>
    </citation>
    <scope>NUCLEOTIDE SEQUENCE [LARGE SCALE GENOMIC DNA]</scope>
    <source>
        <strain evidence="3">husup-a2</strain>
    </source>
</reference>
<keyword evidence="1" id="KW-0175">Coiled coil</keyword>
<dbReference type="PROSITE" id="PS51257">
    <property type="entry name" value="PROKAR_LIPOPROTEIN"/>
    <property type="match status" value="1"/>
</dbReference>
<protein>
    <recommendedName>
        <fullName evidence="4">Tetratricopeptide repeat protein</fullName>
    </recommendedName>
</protein>
<organism evidence="2 3">
    <name type="scientific">Candidatus Scalindua japonica</name>
    <dbReference type="NCBI Taxonomy" id="1284222"/>
    <lineage>
        <taxon>Bacteria</taxon>
        <taxon>Pseudomonadati</taxon>
        <taxon>Planctomycetota</taxon>
        <taxon>Candidatus Brocadiia</taxon>
        <taxon>Candidatus Brocadiales</taxon>
        <taxon>Candidatus Scalinduaceae</taxon>
        <taxon>Candidatus Scalindua</taxon>
    </lineage>
</organism>
<proteinExistence type="predicted"/>
<dbReference type="Gene3D" id="1.10.287.1490">
    <property type="match status" value="1"/>
</dbReference>
<accession>A0A286U1H1</accession>
<feature type="coiled-coil region" evidence="1">
    <location>
        <begin position="79"/>
        <end position="148"/>
    </location>
</feature>
<evidence type="ECO:0008006" key="4">
    <source>
        <dbReference type="Google" id="ProtNLM"/>
    </source>
</evidence>
<keyword evidence="3" id="KW-1185">Reference proteome</keyword>
<evidence type="ECO:0000313" key="2">
    <source>
        <dbReference type="EMBL" id="GAX61975.1"/>
    </source>
</evidence>
<evidence type="ECO:0000256" key="1">
    <source>
        <dbReference type="SAM" id="Coils"/>
    </source>
</evidence>